<comment type="caution">
    <text evidence="10">The sequence shown here is derived from an EMBL/GenBank/DDBJ whole genome shotgun (WGS) entry which is preliminary data.</text>
</comment>
<feature type="transmembrane region" description="Helical" evidence="7">
    <location>
        <begin position="799"/>
        <end position="826"/>
    </location>
</feature>
<dbReference type="Proteomes" id="UP000240653">
    <property type="component" value="Unassembled WGS sequence"/>
</dbReference>
<feature type="domain" description="ABC3 transporter permease C-terminal" evidence="8">
    <location>
        <begin position="292"/>
        <end position="388"/>
    </location>
</feature>
<evidence type="ECO:0000256" key="3">
    <source>
        <dbReference type="ARBA" id="ARBA00022475"/>
    </source>
</evidence>
<feature type="domain" description="MacB-like periplasmic core" evidence="9">
    <location>
        <begin position="515"/>
        <end position="713"/>
    </location>
</feature>
<keyword evidence="6 7" id="KW-0472">Membrane</keyword>
<dbReference type="InterPro" id="IPR025857">
    <property type="entry name" value="MacB_PCD"/>
</dbReference>
<evidence type="ECO:0000256" key="7">
    <source>
        <dbReference type="SAM" id="Phobius"/>
    </source>
</evidence>
<keyword evidence="3" id="KW-1003">Cell membrane</keyword>
<organism evidence="10 11">
    <name type="scientific">Pseudaminobacter soli</name>
    <name type="common">ex Li et al. 2025</name>
    <dbReference type="NCBI Taxonomy" id="1295366"/>
    <lineage>
        <taxon>Bacteria</taxon>
        <taxon>Pseudomonadati</taxon>
        <taxon>Pseudomonadota</taxon>
        <taxon>Alphaproteobacteria</taxon>
        <taxon>Hyphomicrobiales</taxon>
        <taxon>Phyllobacteriaceae</taxon>
        <taxon>Pseudaminobacter</taxon>
    </lineage>
</organism>
<feature type="domain" description="ABC3 transporter permease C-terminal" evidence="8">
    <location>
        <begin position="758"/>
        <end position="867"/>
    </location>
</feature>
<comment type="similarity">
    <text evidence="2">Belongs to the ABC-4 integral membrane protein family. LolC/E subfamily.</text>
</comment>
<evidence type="ECO:0000313" key="10">
    <source>
        <dbReference type="EMBL" id="PSJ54364.1"/>
    </source>
</evidence>
<dbReference type="Pfam" id="PF12704">
    <property type="entry name" value="MacB_PCD"/>
    <property type="match status" value="2"/>
</dbReference>
<sequence>MIRLWLFGLLRRRLGRLAGVAAGVAVTVALLATLSIFLADSSSSMTRRAVAAVLIDWQVEAVPGADLAAIHEAITKAAPVTAIQQVLYASAAGLEASAGGTVQTTGPGKVIAFDNGYLEAFPKEVRLLSGRADGVVLVQQTAANLHVAPGDSVSIKRVGLPPETVKVDGVVDLPDADALFQGMGLPPQAAPQAPPDNVMILPVAEWQRIFVPQQSARPDTTRVQFHVRLDHVGLPSRPTEAWNEVAGAIKNLEARVAGQALVANNLGARLDAVRGDALYATVLFLFLGVPGVTLAAILTFAVTATGAGRRQAEQALLRIRGASVSRILTLEAAEAMLVGGVGVAIGVGAAMLFSYLLFDSTAFRTALPLALSALAGPVLALAAYLCPAWRDLRGRSVSSARRLVGRGRASLWKRIWLDVLFLTGSLLLFWQLASTGYQVVLAPEGVAATAVDYKAFIAPALFWIGAVLLTMRLCGTVIAGNGRTLQALLRPVAGRLTPIVSAALSHQSGRITIGIAMTALAVSFALSTAVFNTTYNAQARVDAELTNGADVTVFGTAANPAGAKLDLLAAVPGVAGLQPMQHRFAYVGADLQDLYGIDPKSIGKATTLSDAYFSGGSAAELLAKLSETPNGVLVSEETVQDFQLTVGDTINLRLMNAADNQYHPVPFTFIGVVREFPTAPKDSFLVANASYIAQVTGSAANEYVLMKSETDPAFLARAAAKALAADPGLQVKDVGSAAHLIGSSLTAVDLSGLTKIELTFALAMAVAAAGLMLGLGFVDRQRSFAILSAIGAKPRQIAAFLWSEGLLVALGGLVFGVFSGLTMAWMLVKLLTGVFDPPPETLVVPVAYLVLLFALLLLAIAAAVILVTHAGKGKDAELLREI</sequence>
<evidence type="ECO:0000313" key="11">
    <source>
        <dbReference type="Proteomes" id="UP000240653"/>
    </source>
</evidence>
<evidence type="ECO:0000259" key="8">
    <source>
        <dbReference type="Pfam" id="PF02687"/>
    </source>
</evidence>
<comment type="subcellular location">
    <subcellularLocation>
        <location evidence="1">Cell membrane</location>
        <topology evidence="1">Multi-pass membrane protein</topology>
    </subcellularLocation>
</comment>
<evidence type="ECO:0000256" key="6">
    <source>
        <dbReference type="ARBA" id="ARBA00023136"/>
    </source>
</evidence>
<evidence type="ECO:0000256" key="2">
    <source>
        <dbReference type="ARBA" id="ARBA00005236"/>
    </source>
</evidence>
<name>A0A2P7RVW0_9HYPH</name>
<dbReference type="PANTHER" id="PTHR30489">
    <property type="entry name" value="LIPOPROTEIN-RELEASING SYSTEM TRANSMEMBRANE PROTEIN LOLE"/>
    <property type="match status" value="1"/>
</dbReference>
<dbReference type="EMBL" id="PXYL01000026">
    <property type="protein sequence ID" value="PSJ54364.1"/>
    <property type="molecule type" value="Genomic_DNA"/>
</dbReference>
<accession>A0A2P7RVW0</accession>
<dbReference type="GO" id="GO:0098797">
    <property type="term" value="C:plasma membrane protein complex"/>
    <property type="evidence" value="ECO:0007669"/>
    <property type="project" value="TreeGrafter"/>
</dbReference>
<dbReference type="AlphaFoldDB" id="A0A2P7RVW0"/>
<feature type="transmembrane region" description="Helical" evidence="7">
    <location>
        <begin position="335"/>
        <end position="357"/>
    </location>
</feature>
<dbReference type="RefSeq" id="WP_106727164.1">
    <property type="nucleotide sequence ID" value="NZ_PXYL01000026.1"/>
</dbReference>
<keyword evidence="4 7" id="KW-0812">Transmembrane</keyword>
<feature type="domain" description="MacB-like periplasmic core" evidence="9">
    <location>
        <begin position="18"/>
        <end position="228"/>
    </location>
</feature>
<dbReference type="GO" id="GO:0044874">
    <property type="term" value="P:lipoprotein localization to outer membrane"/>
    <property type="evidence" value="ECO:0007669"/>
    <property type="project" value="TreeGrafter"/>
</dbReference>
<dbReference type="Pfam" id="PF02687">
    <property type="entry name" value="FtsX"/>
    <property type="match status" value="2"/>
</dbReference>
<feature type="transmembrane region" description="Helical" evidence="7">
    <location>
        <begin position="511"/>
        <end position="531"/>
    </location>
</feature>
<evidence type="ECO:0000256" key="4">
    <source>
        <dbReference type="ARBA" id="ARBA00022692"/>
    </source>
</evidence>
<feature type="transmembrane region" description="Helical" evidence="7">
    <location>
        <begin position="453"/>
        <end position="474"/>
    </location>
</feature>
<feature type="transmembrane region" description="Helical" evidence="7">
    <location>
        <begin position="20"/>
        <end position="39"/>
    </location>
</feature>
<evidence type="ECO:0000259" key="9">
    <source>
        <dbReference type="Pfam" id="PF12704"/>
    </source>
</evidence>
<protein>
    <submittedName>
        <fullName evidence="10">ABC transporter permease</fullName>
    </submittedName>
</protein>
<dbReference type="PANTHER" id="PTHR30489:SF0">
    <property type="entry name" value="LIPOPROTEIN-RELEASING SYSTEM TRANSMEMBRANE PROTEIN LOLE"/>
    <property type="match status" value="1"/>
</dbReference>
<feature type="transmembrane region" description="Helical" evidence="7">
    <location>
        <begin position="278"/>
        <end position="302"/>
    </location>
</feature>
<dbReference type="InterPro" id="IPR051447">
    <property type="entry name" value="Lipoprotein-release_system"/>
</dbReference>
<keyword evidence="5 7" id="KW-1133">Transmembrane helix</keyword>
<feature type="transmembrane region" description="Helical" evidence="7">
    <location>
        <begin position="758"/>
        <end position="778"/>
    </location>
</feature>
<feature type="transmembrane region" description="Helical" evidence="7">
    <location>
        <begin position="369"/>
        <end position="390"/>
    </location>
</feature>
<reference evidence="10 11" key="1">
    <citation type="submission" date="2018-03" db="EMBL/GenBank/DDBJ databases">
        <title>The draft genome of Mesorhizobium soli JCM 19897.</title>
        <authorList>
            <person name="Li L."/>
            <person name="Liu L."/>
            <person name="Liang L."/>
            <person name="Wang T."/>
            <person name="Zhang X."/>
        </authorList>
    </citation>
    <scope>NUCLEOTIDE SEQUENCE [LARGE SCALE GENOMIC DNA]</scope>
    <source>
        <strain evidence="10 11">JCM 19897</strain>
    </source>
</reference>
<feature type="transmembrane region" description="Helical" evidence="7">
    <location>
        <begin position="846"/>
        <end position="867"/>
    </location>
</feature>
<keyword evidence="11" id="KW-1185">Reference proteome</keyword>
<dbReference type="InterPro" id="IPR003838">
    <property type="entry name" value="ABC3_permease_C"/>
</dbReference>
<proteinExistence type="inferred from homology"/>
<evidence type="ECO:0000256" key="1">
    <source>
        <dbReference type="ARBA" id="ARBA00004651"/>
    </source>
</evidence>
<feature type="transmembrane region" description="Helical" evidence="7">
    <location>
        <begin position="411"/>
        <end position="433"/>
    </location>
</feature>
<evidence type="ECO:0000256" key="5">
    <source>
        <dbReference type="ARBA" id="ARBA00022989"/>
    </source>
</evidence>
<gene>
    <name evidence="10" type="ORF">C7I85_27345</name>
</gene>
<dbReference type="OrthoDB" id="8036472at2"/>